<organism evidence="1 2">
    <name type="scientific">Eumeta variegata</name>
    <name type="common">Bagworm moth</name>
    <name type="synonym">Eumeta japonica</name>
    <dbReference type="NCBI Taxonomy" id="151549"/>
    <lineage>
        <taxon>Eukaryota</taxon>
        <taxon>Metazoa</taxon>
        <taxon>Ecdysozoa</taxon>
        <taxon>Arthropoda</taxon>
        <taxon>Hexapoda</taxon>
        <taxon>Insecta</taxon>
        <taxon>Pterygota</taxon>
        <taxon>Neoptera</taxon>
        <taxon>Endopterygota</taxon>
        <taxon>Lepidoptera</taxon>
        <taxon>Glossata</taxon>
        <taxon>Ditrysia</taxon>
        <taxon>Tineoidea</taxon>
        <taxon>Psychidae</taxon>
        <taxon>Oiketicinae</taxon>
        <taxon>Eumeta</taxon>
    </lineage>
</organism>
<proteinExistence type="predicted"/>
<dbReference type="AlphaFoldDB" id="A0A4C1WWI5"/>
<dbReference type="Proteomes" id="UP000299102">
    <property type="component" value="Unassembled WGS sequence"/>
</dbReference>
<protein>
    <submittedName>
        <fullName evidence="1">Uncharacterized protein</fullName>
    </submittedName>
</protein>
<dbReference type="EMBL" id="BGZK01000678">
    <property type="protein sequence ID" value="GBP55798.1"/>
    <property type="molecule type" value="Genomic_DNA"/>
</dbReference>
<reference evidence="1 2" key="1">
    <citation type="journal article" date="2019" name="Commun. Biol.">
        <title>The bagworm genome reveals a unique fibroin gene that provides high tensile strength.</title>
        <authorList>
            <person name="Kono N."/>
            <person name="Nakamura H."/>
            <person name="Ohtoshi R."/>
            <person name="Tomita M."/>
            <person name="Numata K."/>
            <person name="Arakawa K."/>
        </authorList>
    </citation>
    <scope>NUCLEOTIDE SEQUENCE [LARGE SCALE GENOMIC DNA]</scope>
</reference>
<keyword evidence="2" id="KW-1185">Reference proteome</keyword>
<gene>
    <name evidence="1" type="ORF">EVAR_50214_1</name>
</gene>
<evidence type="ECO:0000313" key="2">
    <source>
        <dbReference type="Proteomes" id="UP000299102"/>
    </source>
</evidence>
<accession>A0A4C1WWI5</accession>
<evidence type="ECO:0000313" key="1">
    <source>
        <dbReference type="EMBL" id="GBP55798.1"/>
    </source>
</evidence>
<comment type="caution">
    <text evidence="1">The sequence shown here is derived from an EMBL/GenBank/DDBJ whole genome shotgun (WGS) entry which is preliminary data.</text>
</comment>
<name>A0A4C1WWI5_EUMVA</name>
<sequence>MQATREQVATAAHKHLQPQLRHQCLVSLLDRNRIRYRWRSGVIKGEYGDEKGEWADGMRLGLLRGVGHRNSHSLNEMNRESCYFTFVFRESV</sequence>